<dbReference type="Pfam" id="PF20229">
    <property type="entry name" value="ChrB_N"/>
    <property type="match status" value="1"/>
</dbReference>
<reference evidence="4" key="1">
    <citation type="journal article" date="2019" name="Int. J. Syst. Evol. Microbiol.">
        <title>The Global Catalogue of Microorganisms (GCM) 10K type strain sequencing project: providing services to taxonomists for standard genome sequencing and annotation.</title>
        <authorList>
            <consortium name="The Broad Institute Genomics Platform"/>
            <consortium name="The Broad Institute Genome Sequencing Center for Infectious Disease"/>
            <person name="Wu L."/>
            <person name="Ma J."/>
        </authorList>
    </citation>
    <scope>NUCLEOTIDE SEQUENCE [LARGE SCALE GENOMIC DNA]</scope>
    <source>
        <strain evidence="4">JCM 18054</strain>
    </source>
</reference>
<proteinExistence type="predicted"/>
<feature type="region of interest" description="Disordered" evidence="1">
    <location>
        <begin position="85"/>
        <end position="190"/>
    </location>
</feature>
<organism evidence="3 4">
    <name type="scientific">Amycolatopsis dongchuanensis</name>
    <dbReference type="NCBI Taxonomy" id="1070866"/>
    <lineage>
        <taxon>Bacteria</taxon>
        <taxon>Bacillati</taxon>
        <taxon>Actinomycetota</taxon>
        <taxon>Actinomycetes</taxon>
        <taxon>Pseudonocardiales</taxon>
        <taxon>Pseudonocardiaceae</taxon>
        <taxon>Amycolatopsis</taxon>
    </lineage>
</organism>
<feature type="domain" description="ChrB N-terminal" evidence="2">
    <location>
        <begin position="14"/>
        <end position="98"/>
    </location>
</feature>
<keyword evidence="4" id="KW-1185">Reference proteome</keyword>
<dbReference type="EMBL" id="BAABIB010000120">
    <property type="protein sequence ID" value="GAA4661536.1"/>
    <property type="molecule type" value="Genomic_DNA"/>
</dbReference>
<protein>
    <recommendedName>
        <fullName evidence="2">ChrB N-terminal domain-containing protein</fullName>
    </recommendedName>
</protein>
<evidence type="ECO:0000313" key="4">
    <source>
        <dbReference type="Proteomes" id="UP001500192"/>
    </source>
</evidence>
<dbReference type="InterPro" id="IPR046858">
    <property type="entry name" value="ChrB_N"/>
</dbReference>
<name>A0ABP8VER3_9PSEU</name>
<gene>
    <name evidence="3" type="ORF">GCM10023214_62300</name>
</gene>
<evidence type="ECO:0000256" key="1">
    <source>
        <dbReference type="SAM" id="MobiDB-lite"/>
    </source>
</evidence>
<comment type="caution">
    <text evidence="3">The sequence shown here is derived from an EMBL/GenBank/DDBJ whole genome shotgun (WGS) entry which is preliminary data.</text>
</comment>
<dbReference type="Proteomes" id="UP001500192">
    <property type="component" value="Unassembled WGS sequence"/>
</dbReference>
<feature type="compositionally biased region" description="Basic and acidic residues" evidence="1">
    <location>
        <begin position="85"/>
        <end position="101"/>
    </location>
</feature>
<feature type="compositionally biased region" description="Basic residues" evidence="1">
    <location>
        <begin position="152"/>
        <end position="184"/>
    </location>
</feature>
<sequence length="207" mass="23513">MRISASTAEAAGSLRTLGVLYLQQSVRLLPARREVATQMRWLAGRIRHQGGTAPILSMAFIEPTEEQAVVAECNAARDAEYAEVLERQPELRQEPADEQARRRSRTASPGHAEPAYRGRVGPPSHHLGKHHGSVRGGRLPGCRTDPRPSPRLARRRRRRGRRGPMKTRGHRISRRHLHSLHPVRRPTDARREVWSCHVVSRTPEYER</sequence>
<evidence type="ECO:0000313" key="3">
    <source>
        <dbReference type="EMBL" id="GAA4661536.1"/>
    </source>
</evidence>
<accession>A0ABP8VER3</accession>
<evidence type="ECO:0000259" key="2">
    <source>
        <dbReference type="Pfam" id="PF20229"/>
    </source>
</evidence>